<evidence type="ECO:0000256" key="1">
    <source>
        <dbReference type="SAM" id="MobiDB-lite"/>
    </source>
</evidence>
<dbReference type="GeneID" id="80538668"/>
<organism evidence="2 3">
    <name type="scientific">Oberland virus</name>
    <dbReference type="NCBI Taxonomy" id="2675849"/>
    <lineage>
        <taxon>Viruses</taxon>
        <taxon>Riboviria</taxon>
        <taxon>Orthornavirae</taxon>
        <taxon>Negarnaviricota</taxon>
        <taxon>Haploviricotina</taxon>
        <taxon>Monjiviricetes</taxon>
        <taxon>Mononegavirales</taxon>
        <taxon>Filoviridae</taxon>
        <taxon>Oblavirus</taxon>
        <taxon>Oblavirus percae</taxon>
    </lineage>
</organism>
<dbReference type="Proteomes" id="UP000830451">
    <property type="component" value="Segment"/>
</dbReference>
<dbReference type="RefSeq" id="YP_010800196.1">
    <property type="nucleotide sequence ID" value="NC_076735.1"/>
</dbReference>
<feature type="compositionally biased region" description="Basic and acidic residues" evidence="1">
    <location>
        <begin position="133"/>
        <end position="153"/>
    </location>
</feature>
<dbReference type="EMBL" id="MN510773">
    <property type="protein sequence ID" value="QOI11495.1"/>
    <property type="molecule type" value="Viral_cRNA"/>
</dbReference>
<protein>
    <submittedName>
        <fullName evidence="2">Uncharacterized protein</fullName>
    </submittedName>
</protein>
<feature type="region of interest" description="Disordered" evidence="1">
    <location>
        <begin position="465"/>
        <end position="515"/>
    </location>
</feature>
<proteinExistence type="predicted"/>
<feature type="region of interest" description="Disordered" evidence="1">
    <location>
        <begin position="553"/>
        <end position="588"/>
    </location>
</feature>
<keyword evidence="3" id="KW-1185">Reference proteome</keyword>
<name>A0A974MYC3_9MONO</name>
<sequence>MSQGSKDTTTPISTRIMGDETLQVLGMLVAGIEKDKVNPKTLAPGFTPRDLSSYSTFGDLFPEVSARALMDTLNTVDVKKAMDAKLKGLDCDFDKLLKAAPSDTRMTDFLVGYGKACSDREKLAHRQPQTGAKNEKGKQETTPPKDPDQKPAEKGQSSTPQPPGEPKTTPISQEKNKDQNPPQGPREKQVQEDPAQKMKEPLPQGPGSLDLKIGSTPEGIADAYSKVAKSLPPLPPLALSQHDTNQGKAEEERAKIVSEALGGSLPAKRYLHEVLLAPEGSPKRGEMHDLGAEIAYQLGLKASEAQSAIEMAVYGSCVEPLVTSGYTDRQKEAWNFWSSGGFTGYFNYITRCTAAASAEHMDESLEEVEKKIDYLAEKILEGKTLEDDGGDGQVGILGCREDIRVLYGEMQSLKATQEKTLSEVRTMRNEVSEVHSVMQRMTALQEGLQGVLVEVAAQLKTASVITEKPQDPRPSASNLAAGLGKGGGLEQKKPLDQGMTSWGNRDDQTGLTGGLLGLGASKSSELLKPLSSGQAGGGPSLLAQIESLAISSSRRDSAFGSTGRSAEEAEEAASGLRGSPYQTPVEGSIKRMYKRF</sequence>
<evidence type="ECO:0000313" key="3">
    <source>
        <dbReference type="Proteomes" id="UP000830451"/>
    </source>
</evidence>
<reference evidence="2" key="1">
    <citation type="submission" date="2019-09" db="EMBL/GenBank/DDBJ databases">
        <authorList>
            <person name="Hierweger M.M."/>
            <person name="Koch M.C."/>
            <person name="Rupp M."/>
            <person name="Schmidt-Posthaus H."/>
            <person name="Seuberlich T."/>
        </authorList>
    </citation>
    <scope>NUCLEOTIDE SEQUENCE</scope>
    <source>
        <strain evidence="2">OBLV CH17</strain>
    </source>
</reference>
<accession>A0A974MYC3</accession>
<feature type="region of interest" description="Disordered" evidence="1">
    <location>
        <begin position="120"/>
        <end position="216"/>
    </location>
</feature>
<dbReference type="KEGG" id="vg:80538668"/>
<evidence type="ECO:0000313" key="2">
    <source>
        <dbReference type="EMBL" id="QOI11495.1"/>
    </source>
</evidence>
<feature type="compositionally biased region" description="Basic and acidic residues" evidence="1">
    <location>
        <begin position="185"/>
        <end position="200"/>
    </location>
</feature>